<proteinExistence type="inferred from homology"/>
<comment type="similarity">
    <text evidence="8">Belongs to the NhaC Na(+)/H(+) (TC 2.A.35) antiporter family.</text>
</comment>
<dbReference type="InterPro" id="IPR052180">
    <property type="entry name" value="NhaC_Na-H+_Antiporter"/>
</dbReference>
<evidence type="ECO:0000256" key="6">
    <source>
        <dbReference type="ARBA" id="ARBA00022989"/>
    </source>
</evidence>
<feature type="transmembrane region" description="Helical" evidence="9">
    <location>
        <begin position="368"/>
        <end position="394"/>
    </location>
</feature>
<keyword evidence="2" id="KW-0813">Transport</keyword>
<evidence type="ECO:0000259" key="10">
    <source>
        <dbReference type="Pfam" id="PF03553"/>
    </source>
</evidence>
<feature type="domain" description="Na+/H+ antiporter NhaC-like C-terminal" evidence="10">
    <location>
        <begin position="163"/>
        <end position="470"/>
    </location>
</feature>
<evidence type="ECO:0000256" key="9">
    <source>
        <dbReference type="SAM" id="Phobius"/>
    </source>
</evidence>
<reference evidence="12" key="1">
    <citation type="submission" date="2016-10" db="EMBL/GenBank/DDBJ databases">
        <authorList>
            <person name="Varghese N."/>
            <person name="Submissions S."/>
        </authorList>
    </citation>
    <scope>NUCLEOTIDE SEQUENCE [LARGE SCALE GENOMIC DNA]</scope>
    <source>
        <strain evidence="12">BP1-148</strain>
    </source>
</reference>
<evidence type="ECO:0000256" key="7">
    <source>
        <dbReference type="ARBA" id="ARBA00023136"/>
    </source>
</evidence>
<evidence type="ECO:0000256" key="2">
    <source>
        <dbReference type="ARBA" id="ARBA00022448"/>
    </source>
</evidence>
<protein>
    <submittedName>
        <fullName evidence="11">Transporter, NhaC family</fullName>
    </submittedName>
</protein>
<dbReference type="STRING" id="645274.SAMN04487901_104140"/>
<dbReference type="AlphaFoldDB" id="A0A1G7UIG7"/>
<keyword evidence="5 9" id="KW-0812">Transmembrane</keyword>
<feature type="transmembrane region" description="Helical" evidence="9">
    <location>
        <begin position="39"/>
        <end position="56"/>
    </location>
</feature>
<dbReference type="RefSeq" id="WP_091815739.1">
    <property type="nucleotide sequence ID" value="NZ_FNCQ01000004.1"/>
</dbReference>
<feature type="transmembrane region" description="Helical" evidence="9">
    <location>
        <begin position="334"/>
        <end position="356"/>
    </location>
</feature>
<evidence type="ECO:0000256" key="4">
    <source>
        <dbReference type="ARBA" id="ARBA00022475"/>
    </source>
</evidence>
<keyword evidence="7 9" id="KW-0472">Membrane</keyword>
<evidence type="ECO:0000256" key="1">
    <source>
        <dbReference type="ARBA" id="ARBA00004651"/>
    </source>
</evidence>
<gene>
    <name evidence="11" type="ORF">SAMN04487901_104140</name>
</gene>
<organism evidence="11 12">
    <name type="scientific">Prevotella communis</name>
    <dbReference type="NCBI Taxonomy" id="2913614"/>
    <lineage>
        <taxon>Bacteria</taxon>
        <taxon>Pseudomonadati</taxon>
        <taxon>Bacteroidota</taxon>
        <taxon>Bacteroidia</taxon>
        <taxon>Bacteroidales</taxon>
        <taxon>Prevotellaceae</taxon>
        <taxon>Prevotella</taxon>
    </lineage>
</organism>
<accession>A0A1G7UIG7</accession>
<feature type="transmembrane region" description="Helical" evidence="9">
    <location>
        <begin position="76"/>
        <end position="105"/>
    </location>
</feature>
<keyword evidence="12" id="KW-1185">Reference proteome</keyword>
<evidence type="ECO:0000313" key="11">
    <source>
        <dbReference type="EMBL" id="SDG47277.1"/>
    </source>
</evidence>
<dbReference type="EMBL" id="FNCQ01000004">
    <property type="protein sequence ID" value="SDG47277.1"/>
    <property type="molecule type" value="Genomic_DNA"/>
</dbReference>
<feature type="transmembrane region" description="Helical" evidence="9">
    <location>
        <begin position="194"/>
        <end position="216"/>
    </location>
</feature>
<evidence type="ECO:0000256" key="3">
    <source>
        <dbReference type="ARBA" id="ARBA00022449"/>
    </source>
</evidence>
<dbReference type="GO" id="GO:0005886">
    <property type="term" value="C:plasma membrane"/>
    <property type="evidence" value="ECO:0007669"/>
    <property type="project" value="UniProtKB-SubCell"/>
</dbReference>
<dbReference type="InterPro" id="IPR018461">
    <property type="entry name" value="Na/H_Antiport_NhaC-like_C"/>
</dbReference>
<dbReference type="PANTHER" id="PTHR33451:SF3">
    <property type="entry name" value="MALATE-2H(+)_NA(+)-LACTATE ANTIPORTER"/>
    <property type="match status" value="1"/>
</dbReference>
<feature type="transmembrane region" description="Helical" evidence="9">
    <location>
        <begin position="236"/>
        <end position="254"/>
    </location>
</feature>
<sequence>MKELPHPLVAAIPLVVLIGLLAVVIALFGSDSLSGGSQVSLLAAMAVCVFISMVFYKEPWKSFEQQIEKTVGGVAIMILILLAVGMLAGAWMISGVVPTLIYYGVQMLSPQFFLLCACVICALVSLLSGSSWTTIATIGVALLGISHALGVSEAIAAGAIISGAYFGDKMSPLSDTTILASSSAGVDIFKHIRYMMLTTMPAFMLTLLIFTALGLGFDADDSIHVHQYTEGLGGKFNISLWTLLVPVLTGVLIVKRVPSLIVLFLSALMAGVMAIILQPHILKEIAGDAELGSVAALTKGLVMTFYGPTNIEMGSAELNELVSTGGMAGMQNTIWLIVCAMCFGAVMVASGMIESITRVVISWVKSRVGLVASTASTGLFLNVATGDQFISIVLTVNMFKNVYEKQGYEPRLVSRTAEDSATVTSVLVPWNTCGLTQSTVLGVATIAYLPYCFFNILSPVMTILVAALGWKIKRKVKE</sequence>
<comment type="subcellular location">
    <subcellularLocation>
        <location evidence="1">Cell membrane</location>
        <topology evidence="1">Multi-pass membrane protein</topology>
    </subcellularLocation>
</comment>
<evidence type="ECO:0000313" key="12">
    <source>
        <dbReference type="Proteomes" id="UP000198779"/>
    </source>
</evidence>
<dbReference type="Proteomes" id="UP000198779">
    <property type="component" value="Unassembled WGS sequence"/>
</dbReference>
<evidence type="ECO:0000256" key="5">
    <source>
        <dbReference type="ARBA" id="ARBA00022692"/>
    </source>
</evidence>
<dbReference type="Pfam" id="PF03553">
    <property type="entry name" value="Na_H_antiporter"/>
    <property type="match status" value="1"/>
</dbReference>
<feature type="transmembrane region" description="Helical" evidence="9">
    <location>
        <begin position="448"/>
        <end position="470"/>
    </location>
</feature>
<feature type="transmembrane region" description="Helical" evidence="9">
    <location>
        <begin position="261"/>
        <end position="281"/>
    </location>
</feature>
<dbReference type="GO" id="GO:0015297">
    <property type="term" value="F:antiporter activity"/>
    <property type="evidence" value="ECO:0007669"/>
    <property type="project" value="UniProtKB-KW"/>
</dbReference>
<feature type="transmembrane region" description="Helical" evidence="9">
    <location>
        <begin position="6"/>
        <end position="27"/>
    </location>
</feature>
<evidence type="ECO:0000256" key="8">
    <source>
        <dbReference type="ARBA" id="ARBA00038435"/>
    </source>
</evidence>
<dbReference type="PANTHER" id="PTHR33451">
    <property type="entry name" value="MALATE-2H(+)/NA(+)-LACTATE ANTIPORTER"/>
    <property type="match status" value="1"/>
</dbReference>
<name>A0A1G7UIG7_9BACT</name>
<keyword evidence="6 9" id="KW-1133">Transmembrane helix</keyword>
<keyword evidence="4" id="KW-1003">Cell membrane</keyword>
<feature type="transmembrane region" description="Helical" evidence="9">
    <location>
        <begin position="112"/>
        <end position="132"/>
    </location>
</feature>
<keyword evidence="3" id="KW-0050">Antiport</keyword>